<evidence type="ECO:0000313" key="4">
    <source>
        <dbReference type="Proteomes" id="UP000054350"/>
    </source>
</evidence>
<dbReference type="EMBL" id="GG745392">
    <property type="protein sequence ID" value="KNE73261.1"/>
    <property type="molecule type" value="Genomic_DNA"/>
</dbReference>
<reference evidence="4" key="2">
    <citation type="submission" date="2009-11" db="EMBL/GenBank/DDBJ databases">
        <title>The Genome Sequence of Allomyces macrogynus strain ATCC 38327.</title>
        <authorList>
            <consortium name="The Broad Institute Genome Sequencing Platform"/>
            <person name="Russ C."/>
            <person name="Cuomo C."/>
            <person name="Shea T."/>
            <person name="Young S.K."/>
            <person name="Zeng Q."/>
            <person name="Koehrsen M."/>
            <person name="Haas B."/>
            <person name="Borodovsky M."/>
            <person name="Guigo R."/>
            <person name="Alvarado L."/>
            <person name="Berlin A."/>
            <person name="Borenstein D."/>
            <person name="Chen Z."/>
            <person name="Engels R."/>
            <person name="Freedman E."/>
            <person name="Gellesch M."/>
            <person name="Goldberg J."/>
            <person name="Griggs A."/>
            <person name="Gujja S."/>
            <person name="Heiman D."/>
            <person name="Hepburn T."/>
            <person name="Howarth C."/>
            <person name="Jen D."/>
            <person name="Larson L."/>
            <person name="Lewis B."/>
            <person name="Mehta T."/>
            <person name="Park D."/>
            <person name="Pearson M."/>
            <person name="Roberts A."/>
            <person name="Saif S."/>
            <person name="Shenoy N."/>
            <person name="Sisk P."/>
            <person name="Stolte C."/>
            <person name="Sykes S."/>
            <person name="Walk T."/>
            <person name="White J."/>
            <person name="Yandava C."/>
            <person name="Burger G."/>
            <person name="Gray M.W."/>
            <person name="Holland P.W.H."/>
            <person name="King N."/>
            <person name="Lang F.B.F."/>
            <person name="Roger A.J."/>
            <person name="Ruiz-Trillo I."/>
            <person name="Lander E."/>
            <person name="Nusbaum C."/>
        </authorList>
    </citation>
    <scope>NUCLEOTIDE SEQUENCE [LARGE SCALE GENOMIC DNA]</scope>
    <source>
        <strain evidence="4">ATCC 38327</strain>
    </source>
</reference>
<sequence length="201" mass="20587">MIVAALTALPPPAPGTDIPPGHPPRAIFAWMAEHYALADPKFRGSATQALKKGWRKGRFLRSNRRYSVNPHYTAPLARGRSKPSAEGGLLTSASSASSTPPMHSTSTLDDRAVAAAGVHSAAAALVELMAAAHGSVGVLPAASGETEGEDAAMDDAEPQDPAPVVVVGPVKGARKRPRSASSRGTTGAGAPPPPTRARRKA</sequence>
<gene>
    <name evidence="3" type="ORF">AMAG_17437</name>
</gene>
<feature type="compositionally biased region" description="Low complexity" evidence="1">
    <location>
        <begin position="162"/>
        <end position="171"/>
    </location>
</feature>
<reference evidence="3 4" key="1">
    <citation type="submission" date="2009-11" db="EMBL/GenBank/DDBJ databases">
        <title>Annotation of Allomyces macrogynus ATCC 38327.</title>
        <authorList>
            <consortium name="The Broad Institute Genome Sequencing Platform"/>
            <person name="Russ C."/>
            <person name="Cuomo C."/>
            <person name="Burger G."/>
            <person name="Gray M.W."/>
            <person name="Holland P.W.H."/>
            <person name="King N."/>
            <person name="Lang F.B.F."/>
            <person name="Roger A.J."/>
            <person name="Ruiz-Trillo I."/>
            <person name="Young S.K."/>
            <person name="Zeng Q."/>
            <person name="Gargeya S."/>
            <person name="Fitzgerald M."/>
            <person name="Haas B."/>
            <person name="Abouelleil A."/>
            <person name="Alvarado L."/>
            <person name="Arachchi H.M."/>
            <person name="Berlin A."/>
            <person name="Chapman S.B."/>
            <person name="Gearin G."/>
            <person name="Goldberg J."/>
            <person name="Griggs A."/>
            <person name="Gujja S."/>
            <person name="Hansen M."/>
            <person name="Heiman D."/>
            <person name="Howarth C."/>
            <person name="Larimer J."/>
            <person name="Lui A."/>
            <person name="MacDonald P.J.P."/>
            <person name="McCowen C."/>
            <person name="Montmayeur A."/>
            <person name="Murphy C."/>
            <person name="Neiman D."/>
            <person name="Pearson M."/>
            <person name="Priest M."/>
            <person name="Roberts A."/>
            <person name="Saif S."/>
            <person name="Shea T."/>
            <person name="Sisk P."/>
            <person name="Stolte C."/>
            <person name="Sykes S."/>
            <person name="Wortman J."/>
            <person name="Nusbaum C."/>
            <person name="Birren B."/>
        </authorList>
    </citation>
    <scope>NUCLEOTIDE SEQUENCE [LARGE SCALE GENOMIC DNA]</scope>
    <source>
        <strain evidence="3 4">ATCC 38327</strain>
    </source>
</reference>
<evidence type="ECO:0000313" key="3">
    <source>
        <dbReference type="EMBL" id="KNE73261.1"/>
    </source>
</evidence>
<dbReference type="eggNOG" id="ENOG502RCH3">
    <property type="taxonomic scope" value="Eukaryota"/>
</dbReference>
<protein>
    <recommendedName>
        <fullName evidence="2">H15 domain-containing protein</fullName>
    </recommendedName>
</protein>
<feature type="compositionally biased region" description="Acidic residues" evidence="1">
    <location>
        <begin position="146"/>
        <end position="158"/>
    </location>
</feature>
<keyword evidence="4" id="KW-1185">Reference proteome</keyword>
<feature type="region of interest" description="Disordered" evidence="1">
    <location>
        <begin position="140"/>
        <end position="201"/>
    </location>
</feature>
<name>A0A0L0TF29_ALLM3</name>
<dbReference type="OrthoDB" id="5863171at2759"/>
<dbReference type="GO" id="GO:0006334">
    <property type="term" value="P:nucleosome assembly"/>
    <property type="evidence" value="ECO:0007669"/>
    <property type="project" value="InterPro"/>
</dbReference>
<feature type="region of interest" description="Disordered" evidence="1">
    <location>
        <begin position="71"/>
        <end position="107"/>
    </location>
</feature>
<accession>A0A0L0TF29</accession>
<dbReference type="GO" id="GO:0000786">
    <property type="term" value="C:nucleosome"/>
    <property type="evidence" value="ECO:0007669"/>
    <property type="project" value="InterPro"/>
</dbReference>
<evidence type="ECO:0000256" key="1">
    <source>
        <dbReference type="SAM" id="MobiDB-lite"/>
    </source>
</evidence>
<proteinExistence type="predicted"/>
<dbReference type="GO" id="GO:0003677">
    <property type="term" value="F:DNA binding"/>
    <property type="evidence" value="ECO:0007669"/>
    <property type="project" value="InterPro"/>
</dbReference>
<dbReference type="AlphaFoldDB" id="A0A0L0TF29"/>
<organism evidence="3 4">
    <name type="scientific">Allomyces macrogynus (strain ATCC 38327)</name>
    <name type="common">Allomyces javanicus var. macrogynus</name>
    <dbReference type="NCBI Taxonomy" id="578462"/>
    <lineage>
        <taxon>Eukaryota</taxon>
        <taxon>Fungi</taxon>
        <taxon>Fungi incertae sedis</taxon>
        <taxon>Blastocladiomycota</taxon>
        <taxon>Blastocladiomycetes</taxon>
        <taxon>Blastocladiales</taxon>
        <taxon>Blastocladiaceae</taxon>
        <taxon>Allomyces</taxon>
    </lineage>
</organism>
<dbReference type="VEuPathDB" id="FungiDB:AMAG_17437"/>
<dbReference type="Proteomes" id="UP000054350">
    <property type="component" value="Unassembled WGS sequence"/>
</dbReference>
<feature type="compositionally biased region" description="Low complexity" evidence="1">
    <location>
        <begin position="91"/>
        <end position="107"/>
    </location>
</feature>
<dbReference type="PROSITE" id="PS51504">
    <property type="entry name" value="H15"/>
    <property type="match status" value="1"/>
</dbReference>
<feature type="domain" description="H15" evidence="2">
    <location>
        <begin position="1"/>
        <end position="70"/>
    </location>
</feature>
<dbReference type="InterPro" id="IPR005818">
    <property type="entry name" value="Histone_H1/H5_H15"/>
</dbReference>
<evidence type="ECO:0000259" key="2">
    <source>
        <dbReference type="PROSITE" id="PS51504"/>
    </source>
</evidence>